<protein>
    <recommendedName>
        <fullName evidence="1">TET-Associated Glycosyltransferase domain-containing protein</fullName>
    </recommendedName>
</protein>
<gene>
    <name evidence="2" type="ORF">BLX24_03720</name>
</gene>
<feature type="domain" description="TET-Associated Glycosyltransferase" evidence="1">
    <location>
        <begin position="5"/>
        <end position="198"/>
    </location>
</feature>
<evidence type="ECO:0000313" key="2">
    <source>
        <dbReference type="EMBL" id="OIN61178.1"/>
    </source>
</evidence>
<dbReference type="Proteomes" id="UP000181790">
    <property type="component" value="Unassembled WGS sequence"/>
</dbReference>
<name>A0A1S2VTD7_9BACT</name>
<comment type="caution">
    <text evidence="2">The sequence shown here is derived from an EMBL/GenBank/DDBJ whole genome shotgun (WGS) entry which is preliminary data.</text>
</comment>
<evidence type="ECO:0000313" key="3">
    <source>
        <dbReference type="Proteomes" id="UP000181790"/>
    </source>
</evidence>
<dbReference type="InterPro" id="IPR049100">
    <property type="entry name" value="TAGT"/>
</dbReference>
<dbReference type="EMBL" id="MORL01000001">
    <property type="protein sequence ID" value="OIN61178.1"/>
    <property type="molecule type" value="Genomic_DNA"/>
</dbReference>
<dbReference type="Pfam" id="PF20691">
    <property type="entry name" value="TAGT"/>
    <property type="match status" value="1"/>
</dbReference>
<dbReference type="AlphaFoldDB" id="A0A1S2VTD7"/>
<sequence length="248" mass="27990">MEVCKIVIPSHKRHTRVTTTSVVDGCIICVAESQEKAYRMCNPIDEIATHPDSVVGLARKRDWIINHFGSVFMLDDDIDSFRRLYTEKGESADVDAKDAYEIIQVTADAARQAGAYLFGFSSSPAPVSYNSLNPVQLSGYVTGCAHGVLKGSRLWYSPEIRCNEDYWISCLNAYEHRLIWKDTRFYFDQRDTFVNAGGLAEFRNFGAEEQDFNYLQKIFGSDVVTLKKAGGKSQLKHPFQKTISLPFS</sequence>
<dbReference type="RefSeq" id="WP_071501681.1">
    <property type="nucleotide sequence ID" value="NZ_MORL01000001.1"/>
</dbReference>
<organism evidence="2 3">
    <name type="scientific">Arsenicibacter rosenii</name>
    <dbReference type="NCBI Taxonomy" id="1750698"/>
    <lineage>
        <taxon>Bacteria</taxon>
        <taxon>Pseudomonadati</taxon>
        <taxon>Bacteroidota</taxon>
        <taxon>Cytophagia</taxon>
        <taxon>Cytophagales</taxon>
        <taxon>Spirosomataceae</taxon>
        <taxon>Arsenicibacter</taxon>
    </lineage>
</organism>
<reference evidence="2 3" key="1">
    <citation type="submission" date="2016-10" db="EMBL/GenBank/DDBJ databases">
        <title>Arsenicibacter rosenii gen. nov., sp. nov., an efficient arsenic-methylating bacterium isolated from an arsenic-contaminated paddy soil.</title>
        <authorList>
            <person name="Huang K."/>
        </authorList>
    </citation>
    <scope>NUCLEOTIDE SEQUENCE [LARGE SCALE GENOMIC DNA]</scope>
    <source>
        <strain evidence="2 3">SM-1</strain>
    </source>
</reference>
<proteinExistence type="predicted"/>
<evidence type="ECO:0000259" key="1">
    <source>
        <dbReference type="Pfam" id="PF20691"/>
    </source>
</evidence>
<accession>A0A1S2VTD7</accession>
<keyword evidence="3" id="KW-1185">Reference proteome</keyword>
<dbReference type="OrthoDB" id="937934at2"/>